<organism evidence="3 4">
    <name type="scientific">Exocentrus adspersus</name>
    <dbReference type="NCBI Taxonomy" id="1586481"/>
    <lineage>
        <taxon>Eukaryota</taxon>
        <taxon>Metazoa</taxon>
        <taxon>Ecdysozoa</taxon>
        <taxon>Arthropoda</taxon>
        <taxon>Hexapoda</taxon>
        <taxon>Insecta</taxon>
        <taxon>Pterygota</taxon>
        <taxon>Neoptera</taxon>
        <taxon>Endopterygota</taxon>
        <taxon>Coleoptera</taxon>
        <taxon>Polyphaga</taxon>
        <taxon>Cucujiformia</taxon>
        <taxon>Chrysomeloidea</taxon>
        <taxon>Cerambycidae</taxon>
        <taxon>Lamiinae</taxon>
        <taxon>Acanthocinini</taxon>
        <taxon>Exocentrus</taxon>
    </lineage>
</organism>
<sequence length="130" mass="14192">MGVRGIAASGVFAVGFLSVAVALQCYHCGMYNDGVGSITPCLNETHMKLMECPHRENNFCIALQAKFLLRIDNKSAVLLFQKYINEGSTVRDCVPKCIEKGCETSSGIPRRMEERRGAAGGAKMQRTSTE</sequence>
<evidence type="ECO:0000313" key="4">
    <source>
        <dbReference type="Proteomes" id="UP001159042"/>
    </source>
</evidence>
<evidence type="ECO:0000256" key="2">
    <source>
        <dbReference type="SAM" id="SignalP"/>
    </source>
</evidence>
<dbReference type="Proteomes" id="UP001159042">
    <property type="component" value="Unassembled WGS sequence"/>
</dbReference>
<evidence type="ECO:0000256" key="1">
    <source>
        <dbReference type="SAM" id="MobiDB-lite"/>
    </source>
</evidence>
<gene>
    <name evidence="3" type="ORF">NQ315_011693</name>
</gene>
<name>A0AAV8W0L0_9CUCU</name>
<dbReference type="EMBL" id="JANEYG010000015">
    <property type="protein sequence ID" value="KAJ8920043.1"/>
    <property type="molecule type" value="Genomic_DNA"/>
</dbReference>
<comment type="caution">
    <text evidence="3">The sequence shown here is derived from an EMBL/GenBank/DDBJ whole genome shotgun (WGS) entry which is preliminary data.</text>
</comment>
<feature type="region of interest" description="Disordered" evidence="1">
    <location>
        <begin position="109"/>
        <end position="130"/>
    </location>
</feature>
<feature type="chain" id="PRO_5043765253" description="Secreted protein" evidence="2">
    <location>
        <begin position="23"/>
        <end position="130"/>
    </location>
</feature>
<keyword evidence="2" id="KW-0732">Signal</keyword>
<protein>
    <recommendedName>
        <fullName evidence="5">Secreted protein</fullName>
    </recommendedName>
</protein>
<accession>A0AAV8W0L0</accession>
<evidence type="ECO:0000313" key="3">
    <source>
        <dbReference type="EMBL" id="KAJ8920043.1"/>
    </source>
</evidence>
<evidence type="ECO:0008006" key="5">
    <source>
        <dbReference type="Google" id="ProtNLM"/>
    </source>
</evidence>
<reference evidence="3 4" key="1">
    <citation type="journal article" date="2023" name="Insect Mol. Biol.">
        <title>Genome sequencing provides insights into the evolution of gene families encoding plant cell wall-degrading enzymes in longhorned beetles.</title>
        <authorList>
            <person name="Shin N.R."/>
            <person name="Okamura Y."/>
            <person name="Kirsch R."/>
            <person name="Pauchet Y."/>
        </authorList>
    </citation>
    <scope>NUCLEOTIDE SEQUENCE [LARGE SCALE GENOMIC DNA]</scope>
    <source>
        <strain evidence="3">EAD_L_NR</strain>
    </source>
</reference>
<feature type="signal peptide" evidence="2">
    <location>
        <begin position="1"/>
        <end position="22"/>
    </location>
</feature>
<proteinExistence type="predicted"/>
<dbReference type="AlphaFoldDB" id="A0AAV8W0L0"/>
<keyword evidence="4" id="KW-1185">Reference proteome</keyword>